<feature type="domain" description="Aminoacyl-transfer RNA synthetases class-II family profile" evidence="14">
    <location>
        <begin position="292"/>
        <end position="591"/>
    </location>
</feature>
<comment type="subcellular location">
    <subcellularLocation>
        <location evidence="13">Cytoplasm</location>
    </subcellularLocation>
</comment>
<keyword evidence="11 13" id="KW-0030">Aminoacyl-tRNA synthetase</keyword>
<name>A0A915YKS8_9BACT</name>
<evidence type="ECO:0000256" key="1">
    <source>
        <dbReference type="ARBA" id="ARBA00008226"/>
    </source>
</evidence>
<dbReference type="InterPro" id="IPR018163">
    <property type="entry name" value="Thr/Ala-tRNA-synth_IIc_edit"/>
</dbReference>
<evidence type="ECO:0000256" key="7">
    <source>
        <dbReference type="ARBA" id="ARBA00022833"/>
    </source>
</evidence>
<dbReference type="HAMAP" id="MF_00184">
    <property type="entry name" value="Thr_tRNA_synth"/>
    <property type="match status" value="1"/>
</dbReference>
<dbReference type="GO" id="GO:0004829">
    <property type="term" value="F:threonine-tRNA ligase activity"/>
    <property type="evidence" value="ECO:0007669"/>
    <property type="project" value="UniProtKB-UniRule"/>
</dbReference>
<dbReference type="PANTHER" id="PTHR11451:SF44">
    <property type="entry name" value="THREONINE--TRNA LIGASE, CHLOROPLASTIC_MITOCHONDRIAL 2"/>
    <property type="match status" value="1"/>
</dbReference>
<dbReference type="CDD" id="cd00860">
    <property type="entry name" value="ThrRS_anticodon"/>
    <property type="match status" value="1"/>
</dbReference>
<dbReference type="Proteomes" id="UP001060919">
    <property type="component" value="Chromosome"/>
</dbReference>
<dbReference type="CDD" id="cd00771">
    <property type="entry name" value="ThrRS_core"/>
    <property type="match status" value="1"/>
</dbReference>
<dbReference type="PROSITE" id="PS50862">
    <property type="entry name" value="AA_TRNA_LIGASE_II"/>
    <property type="match status" value="1"/>
</dbReference>
<reference evidence="16" key="1">
    <citation type="submission" date="2022-09" db="EMBL/GenBank/DDBJ databases">
        <title>Aureispira anguillicida sp. nov., isolated from Leptocephalus of Japanese eel Anguilla japonica.</title>
        <authorList>
            <person name="Yuasa K."/>
            <person name="Mekata T."/>
            <person name="Ikunari K."/>
        </authorList>
    </citation>
    <scope>NUCLEOTIDE SEQUENCE</scope>
    <source>
        <strain evidence="16">EL160426</strain>
    </source>
</reference>
<dbReference type="InterPro" id="IPR033728">
    <property type="entry name" value="ThrRS_core"/>
</dbReference>
<dbReference type="FunFam" id="3.30.980.10:FF:000005">
    <property type="entry name" value="Threonyl-tRNA synthetase, mitochondrial"/>
    <property type="match status" value="1"/>
</dbReference>
<evidence type="ECO:0000256" key="5">
    <source>
        <dbReference type="ARBA" id="ARBA00022723"/>
    </source>
</evidence>
<gene>
    <name evidence="13" type="primary">thrS</name>
    <name evidence="16" type="ORF">AsAng_0058320</name>
</gene>
<dbReference type="SMART" id="SM00863">
    <property type="entry name" value="tRNA_SAD"/>
    <property type="match status" value="1"/>
</dbReference>
<evidence type="ECO:0000256" key="9">
    <source>
        <dbReference type="ARBA" id="ARBA00022884"/>
    </source>
</evidence>
<proteinExistence type="inferred from homology"/>
<evidence type="ECO:0000256" key="3">
    <source>
        <dbReference type="ARBA" id="ARBA00022555"/>
    </source>
</evidence>
<dbReference type="NCBIfam" id="TIGR00418">
    <property type="entry name" value="thrS"/>
    <property type="match status" value="1"/>
</dbReference>
<keyword evidence="9 13" id="KW-0694">RNA-binding</keyword>
<dbReference type="KEGG" id="aup:AsAng_0058320"/>
<dbReference type="InterPro" id="IPR004095">
    <property type="entry name" value="TGS"/>
</dbReference>
<dbReference type="GO" id="GO:0006435">
    <property type="term" value="P:threonyl-tRNA aminoacylation"/>
    <property type="evidence" value="ECO:0007669"/>
    <property type="project" value="UniProtKB-UniRule"/>
</dbReference>
<dbReference type="Pfam" id="PF02824">
    <property type="entry name" value="TGS"/>
    <property type="match status" value="1"/>
</dbReference>
<evidence type="ECO:0000256" key="8">
    <source>
        <dbReference type="ARBA" id="ARBA00022840"/>
    </source>
</evidence>
<dbReference type="Gene3D" id="3.40.50.800">
    <property type="entry name" value="Anticodon-binding domain"/>
    <property type="match status" value="1"/>
</dbReference>
<evidence type="ECO:0000256" key="10">
    <source>
        <dbReference type="ARBA" id="ARBA00022917"/>
    </source>
</evidence>
<dbReference type="EMBL" id="AP026867">
    <property type="protein sequence ID" value="BDS15050.1"/>
    <property type="molecule type" value="Genomic_DNA"/>
</dbReference>
<dbReference type="GO" id="GO:0000049">
    <property type="term" value="F:tRNA binding"/>
    <property type="evidence" value="ECO:0007669"/>
    <property type="project" value="UniProtKB-KW"/>
</dbReference>
<dbReference type="FunFam" id="3.30.54.20:FF:000002">
    <property type="entry name" value="Threonine--tRNA ligase"/>
    <property type="match status" value="1"/>
</dbReference>
<dbReference type="InterPro" id="IPR012947">
    <property type="entry name" value="tRNA_SAD"/>
</dbReference>
<dbReference type="Pfam" id="PF07973">
    <property type="entry name" value="tRNA_SAD"/>
    <property type="match status" value="1"/>
</dbReference>
<dbReference type="InterPro" id="IPR002320">
    <property type="entry name" value="Thr-tRNA-ligase_IIa"/>
</dbReference>
<protein>
    <recommendedName>
        <fullName evidence="13">Threonine--tRNA ligase</fullName>
        <ecNumber evidence="13">6.1.1.3</ecNumber>
    </recommendedName>
    <alternativeName>
        <fullName evidence="13">Threonyl-tRNA synthetase</fullName>
        <shortName evidence="13">ThrRS</shortName>
    </alternativeName>
</protein>
<comment type="cofactor">
    <cofactor evidence="13">
        <name>Zn(2+)</name>
        <dbReference type="ChEBI" id="CHEBI:29105"/>
    </cofactor>
    <text evidence="13">Binds 1 zinc ion per subunit.</text>
</comment>
<keyword evidence="7 13" id="KW-0862">Zinc</keyword>
<dbReference type="PROSITE" id="PS51880">
    <property type="entry name" value="TGS"/>
    <property type="match status" value="1"/>
</dbReference>
<evidence type="ECO:0000256" key="11">
    <source>
        <dbReference type="ARBA" id="ARBA00023146"/>
    </source>
</evidence>
<dbReference type="Gene3D" id="3.10.20.30">
    <property type="match status" value="1"/>
</dbReference>
<dbReference type="InterPro" id="IPR045864">
    <property type="entry name" value="aa-tRNA-synth_II/BPL/LPL"/>
</dbReference>
<keyword evidence="6 13" id="KW-0547">Nucleotide-binding</keyword>
<dbReference type="EC" id="6.1.1.3" evidence="13"/>
<dbReference type="InterPro" id="IPR006195">
    <property type="entry name" value="aa-tRNA-synth_II"/>
</dbReference>
<evidence type="ECO:0000256" key="2">
    <source>
        <dbReference type="ARBA" id="ARBA00022490"/>
    </source>
</evidence>
<dbReference type="InterPro" id="IPR012675">
    <property type="entry name" value="Beta-grasp_dom_sf"/>
</dbReference>
<keyword evidence="8 13" id="KW-0067">ATP-binding</keyword>
<dbReference type="AlphaFoldDB" id="A0A915YKS8"/>
<keyword evidence="4 13" id="KW-0436">Ligase</keyword>
<evidence type="ECO:0000259" key="14">
    <source>
        <dbReference type="PROSITE" id="PS50862"/>
    </source>
</evidence>
<dbReference type="SUPFAM" id="SSF52954">
    <property type="entry name" value="Class II aaRS ABD-related"/>
    <property type="match status" value="1"/>
</dbReference>
<dbReference type="SUPFAM" id="SSF55681">
    <property type="entry name" value="Class II aaRS and biotin synthetases"/>
    <property type="match status" value="1"/>
</dbReference>
<dbReference type="Gene3D" id="3.30.54.20">
    <property type="match status" value="1"/>
</dbReference>
<accession>A0A915YKS8</accession>
<keyword evidence="17" id="KW-1185">Reference proteome</keyword>
<dbReference type="GO" id="GO:0046872">
    <property type="term" value="F:metal ion binding"/>
    <property type="evidence" value="ECO:0007669"/>
    <property type="project" value="UniProtKB-KW"/>
</dbReference>
<sequence>MKMNYKPYKMVVYNNFPILGSYKPITDSCLYLKRKLAQTIFYSITKQLINMINITLPDGSVRKYESGATGLDIAKSISEGLARNVLSVKVNGEVWDATRPIENDAAIQLLTFRDDDGKATFWHSSAHLMAEALEALYPGVKFGAGPALENGFYYDIDLGDRTLSSKDFETIEKKMLELARQKNEYLREPISKADAIQFFEEKGDEYKLELIDKLEDGSITLYKQGGFTDLCRGPHIPHTGFIKAIKLTKLSGAYWQNNEENAVMTRVYGITFPKAKELKEYLAMIEEAKKRDHRKLGKELELFMFSEKVGAGLPIWLPKGTALRNRLQDFLTKEQIKRGYQLVTTPHIGHKNLYITSGHYEKYGEDSFQPIGTPREGEEFMLKPMNCPHHCEIYAHKPHSYKELPLRIAEFGTVYRYEQSGELHGLSRVRCFTQDDAHLFCTVDQLKDEFIETLNLTLLVFRKMGFSDFTAQISLRDPEKPEKYIGSDENWNAAESAIIEATQELGLKTVTELGEAAFYGPKLDFMVRDALGRSWQLGTIQVDYNLPERFELEYTGADNAQHRPVMIHRAPFGSLERFISVLIEHTAGKFPLWLTPEQYAILPISDKFVDYAKEVKNQLEAKDIRGYMDNRNETLKRKIRDAEVKKVPIMLIVGGKDVEGGTVSVRMQGVEDGDKGAMTIPDFMDFFNGLLEQEG</sequence>
<dbReference type="CDD" id="cd01667">
    <property type="entry name" value="TGS_ThrRS"/>
    <property type="match status" value="1"/>
</dbReference>
<dbReference type="GO" id="GO:0005737">
    <property type="term" value="C:cytoplasm"/>
    <property type="evidence" value="ECO:0007669"/>
    <property type="project" value="UniProtKB-SubCell"/>
</dbReference>
<evidence type="ECO:0000256" key="4">
    <source>
        <dbReference type="ARBA" id="ARBA00022598"/>
    </source>
</evidence>
<dbReference type="Gene3D" id="3.30.980.10">
    <property type="entry name" value="Threonyl-trna Synthetase, Chain A, domain 2"/>
    <property type="match status" value="1"/>
</dbReference>
<dbReference type="FunFam" id="3.30.930.10:FF:000002">
    <property type="entry name" value="Threonine--tRNA ligase"/>
    <property type="match status" value="1"/>
</dbReference>
<keyword evidence="3 13" id="KW-0820">tRNA-binding</keyword>
<evidence type="ECO:0000256" key="12">
    <source>
        <dbReference type="ARBA" id="ARBA00049515"/>
    </source>
</evidence>
<comment type="catalytic activity">
    <reaction evidence="12 13">
        <text>tRNA(Thr) + L-threonine + ATP = L-threonyl-tRNA(Thr) + AMP + diphosphate + H(+)</text>
        <dbReference type="Rhea" id="RHEA:24624"/>
        <dbReference type="Rhea" id="RHEA-COMP:9670"/>
        <dbReference type="Rhea" id="RHEA-COMP:9704"/>
        <dbReference type="ChEBI" id="CHEBI:15378"/>
        <dbReference type="ChEBI" id="CHEBI:30616"/>
        <dbReference type="ChEBI" id="CHEBI:33019"/>
        <dbReference type="ChEBI" id="CHEBI:57926"/>
        <dbReference type="ChEBI" id="CHEBI:78442"/>
        <dbReference type="ChEBI" id="CHEBI:78534"/>
        <dbReference type="ChEBI" id="CHEBI:456215"/>
        <dbReference type="EC" id="6.1.1.3"/>
    </reaction>
</comment>
<keyword evidence="2 13" id="KW-0963">Cytoplasm</keyword>
<feature type="domain" description="TGS" evidence="15">
    <location>
        <begin position="50"/>
        <end position="111"/>
    </location>
</feature>
<dbReference type="FunFam" id="3.40.50.800:FF:000001">
    <property type="entry name" value="Threonine--tRNA ligase"/>
    <property type="match status" value="1"/>
</dbReference>
<dbReference type="InterPro" id="IPR004154">
    <property type="entry name" value="Anticodon-bd"/>
</dbReference>
<comment type="subunit">
    <text evidence="13">Homodimer.</text>
</comment>
<evidence type="ECO:0000256" key="6">
    <source>
        <dbReference type="ARBA" id="ARBA00022741"/>
    </source>
</evidence>
<feature type="binding site" evidence="13">
    <location>
        <position position="568"/>
    </location>
    <ligand>
        <name>Zn(2+)</name>
        <dbReference type="ChEBI" id="CHEBI:29105"/>
        <note>catalytic</note>
    </ligand>
</feature>
<dbReference type="SUPFAM" id="SSF81271">
    <property type="entry name" value="TGS-like"/>
    <property type="match status" value="1"/>
</dbReference>
<keyword evidence="10 13" id="KW-0648">Protein biosynthesis</keyword>
<dbReference type="Pfam" id="PF00587">
    <property type="entry name" value="tRNA-synt_2b"/>
    <property type="match status" value="1"/>
</dbReference>
<dbReference type="PANTHER" id="PTHR11451">
    <property type="entry name" value="THREONINE-TRNA LIGASE"/>
    <property type="match status" value="1"/>
</dbReference>
<dbReference type="Gene3D" id="3.30.930.10">
    <property type="entry name" value="Bira Bifunctional Protein, Domain 2"/>
    <property type="match status" value="1"/>
</dbReference>
<comment type="caution">
    <text evidence="13">Lacks conserved residue(s) required for the propagation of feature annotation.</text>
</comment>
<dbReference type="SUPFAM" id="SSF55186">
    <property type="entry name" value="ThrRS/AlaRS common domain"/>
    <property type="match status" value="1"/>
</dbReference>
<organism evidence="16 17">
    <name type="scientific">Aureispira anguillae</name>
    <dbReference type="NCBI Taxonomy" id="2864201"/>
    <lineage>
        <taxon>Bacteria</taxon>
        <taxon>Pseudomonadati</taxon>
        <taxon>Bacteroidota</taxon>
        <taxon>Saprospiria</taxon>
        <taxon>Saprospirales</taxon>
        <taxon>Saprospiraceae</taxon>
        <taxon>Aureispira</taxon>
    </lineage>
</organism>
<feature type="binding site" evidence="13">
    <location>
        <position position="387"/>
    </location>
    <ligand>
        <name>Zn(2+)</name>
        <dbReference type="ChEBI" id="CHEBI:29105"/>
        <note>catalytic</note>
    </ligand>
</feature>
<dbReference type="InterPro" id="IPR047246">
    <property type="entry name" value="ThrRS_anticodon"/>
</dbReference>
<keyword evidence="5 13" id="KW-0479">Metal-binding</keyword>
<dbReference type="InterPro" id="IPR002314">
    <property type="entry name" value="aa-tRNA-synt_IIb"/>
</dbReference>
<dbReference type="InterPro" id="IPR012676">
    <property type="entry name" value="TGS-like"/>
</dbReference>
<dbReference type="Pfam" id="PF03129">
    <property type="entry name" value="HGTP_anticodon"/>
    <property type="match status" value="1"/>
</dbReference>
<dbReference type="FunFam" id="3.10.20.30:FF:000005">
    <property type="entry name" value="Threonine--tRNA ligase"/>
    <property type="match status" value="1"/>
</dbReference>
<evidence type="ECO:0000259" key="15">
    <source>
        <dbReference type="PROSITE" id="PS51880"/>
    </source>
</evidence>
<dbReference type="InterPro" id="IPR036621">
    <property type="entry name" value="Anticodon-bd_dom_sf"/>
</dbReference>
<feature type="binding site" evidence="13">
    <location>
        <position position="438"/>
    </location>
    <ligand>
        <name>Zn(2+)</name>
        <dbReference type="ChEBI" id="CHEBI:29105"/>
        <note>catalytic</note>
    </ligand>
</feature>
<evidence type="ECO:0000313" key="17">
    <source>
        <dbReference type="Proteomes" id="UP001060919"/>
    </source>
</evidence>
<comment type="similarity">
    <text evidence="1 13">Belongs to the class-II aminoacyl-tRNA synthetase family.</text>
</comment>
<evidence type="ECO:0000256" key="13">
    <source>
        <dbReference type="HAMAP-Rule" id="MF_00184"/>
    </source>
</evidence>
<dbReference type="GO" id="GO:0005524">
    <property type="term" value="F:ATP binding"/>
    <property type="evidence" value="ECO:0007669"/>
    <property type="project" value="UniProtKB-UniRule"/>
</dbReference>
<dbReference type="PRINTS" id="PR01047">
    <property type="entry name" value="TRNASYNTHTHR"/>
</dbReference>
<evidence type="ECO:0000313" key="16">
    <source>
        <dbReference type="EMBL" id="BDS15050.1"/>
    </source>
</evidence>